<dbReference type="InterPro" id="IPR017867">
    <property type="entry name" value="Tyr_phospatase_low_mol_wt"/>
</dbReference>
<feature type="active site" evidence="8">
    <location>
        <position position="17"/>
    </location>
</feature>
<dbReference type="Pfam" id="PF01451">
    <property type="entry name" value="LMWPc"/>
    <property type="match status" value="1"/>
</dbReference>
<comment type="similarity">
    <text evidence="3">Belongs to the low molecular weight phosphotyrosine protein phosphatase family.</text>
</comment>
<evidence type="ECO:0000259" key="9">
    <source>
        <dbReference type="SMART" id="SM00226"/>
    </source>
</evidence>
<comment type="subcellular location">
    <subcellularLocation>
        <location evidence="2">Cytoplasm</location>
    </subcellularLocation>
</comment>
<dbReference type="Proteomes" id="UP000092321">
    <property type="component" value="Unassembled WGS sequence"/>
</dbReference>
<evidence type="ECO:0000313" key="11">
    <source>
        <dbReference type="Proteomes" id="UP000092321"/>
    </source>
</evidence>
<evidence type="ECO:0000256" key="8">
    <source>
        <dbReference type="PIRSR" id="PIRSR617867-1"/>
    </source>
</evidence>
<feature type="active site" description="Nucleophile" evidence="8">
    <location>
        <position position="11"/>
    </location>
</feature>
<keyword evidence="6" id="KW-0904">Protein phosphatase</keyword>
<sequence>MSESKSILFICLGNICRSPMAEAILAHTLKDTSHKVDSCGTASYHRGESPDNRTVSTLWKNGIKTEHKARQLKQSDFEKFDYLLCMDNNNLRNIKDMARRWGVSKDIVDKKVKMFGEWKPKDNNQFGEVVEDPYYGDITDFKTCFDQCSAFCKEFVSREGLL</sequence>
<dbReference type="InterPro" id="IPR023485">
    <property type="entry name" value="Ptyr_pPase"/>
</dbReference>
<evidence type="ECO:0000256" key="7">
    <source>
        <dbReference type="ARBA" id="ARBA00051722"/>
    </source>
</evidence>
<dbReference type="PRINTS" id="PR00719">
    <property type="entry name" value="LMWPTPASE"/>
</dbReference>
<keyword evidence="4" id="KW-0963">Cytoplasm</keyword>
<evidence type="ECO:0000313" key="10">
    <source>
        <dbReference type="EMBL" id="OBA26325.1"/>
    </source>
</evidence>
<dbReference type="EMBL" id="LXPE01000019">
    <property type="protein sequence ID" value="OBA26325.1"/>
    <property type="molecule type" value="Genomic_DNA"/>
</dbReference>
<dbReference type="CDD" id="cd16343">
    <property type="entry name" value="LMWPTP"/>
    <property type="match status" value="1"/>
</dbReference>
<dbReference type="FunFam" id="3.40.50.2300:FF:000105">
    <property type="entry name" value="Low molecular weight phosphotyrosine protein"/>
    <property type="match status" value="1"/>
</dbReference>
<comment type="caution">
    <text evidence="10">The sequence shown here is derived from an EMBL/GenBank/DDBJ whole genome shotgun (WGS) entry which is preliminary data.</text>
</comment>
<evidence type="ECO:0000256" key="6">
    <source>
        <dbReference type="ARBA" id="ARBA00022912"/>
    </source>
</evidence>
<organism evidence="10 11">
    <name type="scientific">Hanseniaspora valbyensis NRRL Y-1626</name>
    <dbReference type="NCBI Taxonomy" id="766949"/>
    <lineage>
        <taxon>Eukaryota</taxon>
        <taxon>Fungi</taxon>
        <taxon>Dikarya</taxon>
        <taxon>Ascomycota</taxon>
        <taxon>Saccharomycotina</taxon>
        <taxon>Saccharomycetes</taxon>
        <taxon>Saccharomycodales</taxon>
        <taxon>Saccharomycodaceae</taxon>
        <taxon>Hanseniaspora</taxon>
    </lineage>
</organism>
<dbReference type="OrthoDB" id="3388at2759"/>
<reference evidence="11" key="1">
    <citation type="journal article" date="2016" name="Proc. Natl. Acad. Sci. U.S.A.">
        <title>Comparative genomics of biotechnologically important yeasts.</title>
        <authorList>
            <person name="Riley R."/>
            <person name="Haridas S."/>
            <person name="Wolfe K.H."/>
            <person name="Lopes M.R."/>
            <person name="Hittinger C.T."/>
            <person name="Goeker M."/>
            <person name="Salamov A.A."/>
            <person name="Wisecaver J.H."/>
            <person name="Long T.M."/>
            <person name="Calvey C.H."/>
            <person name="Aerts A.L."/>
            <person name="Barry K.W."/>
            <person name="Choi C."/>
            <person name="Clum A."/>
            <person name="Coughlan A.Y."/>
            <person name="Deshpande S."/>
            <person name="Douglass A.P."/>
            <person name="Hanson S.J."/>
            <person name="Klenk H.-P."/>
            <person name="LaButti K.M."/>
            <person name="Lapidus A."/>
            <person name="Lindquist E.A."/>
            <person name="Lipzen A.M."/>
            <person name="Meier-Kolthoff J.P."/>
            <person name="Ohm R.A."/>
            <person name="Otillar R.P."/>
            <person name="Pangilinan J.L."/>
            <person name="Peng Y."/>
            <person name="Rokas A."/>
            <person name="Rosa C.A."/>
            <person name="Scheuner C."/>
            <person name="Sibirny A.A."/>
            <person name="Slot J.C."/>
            <person name="Stielow J.B."/>
            <person name="Sun H."/>
            <person name="Kurtzman C.P."/>
            <person name="Blackwell M."/>
            <person name="Grigoriev I.V."/>
            <person name="Jeffries T.W."/>
        </authorList>
    </citation>
    <scope>NUCLEOTIDE SEQUENCE [LARGE SCALE GENOMIC DNA]</scope>
    <source>
        <strain evidence="11">NRRL Y-1626</strain>
    </source>
</reference>
<dbReference type="GO" id="GO:0005737">
    <property type="term" value="C:cytoplasm"/>
    <property type="evidence" value="ECO:0007669"/>
    <property type="project" value="UniProtKB-SubCell"/>
</dbReference>
<dbReference type="GO" id="GO:0004725">
    <property type="term" value="F:protein tyrosine phosphatase activity"/>
    <property type="evidence" value="ECO:0007669"/>
    <property type="project" value="UniProtKB-EC"/>
</dbReference>
<feature type="active site" description="Proton donor" evidence="8">
    <location>
        <position position="132"/>
    </location>
</feature>
<evidence type="ECO:0000256" key="4">
    <source>
        <dbReference type="ARBA" id="ARBA00022490"/>
    </source>
</evidence>
<keyword evidence="11" id="KW-1185">Reference proteome</keyword>
<dbReference type="GO" id="GO:0003993">
    <property type="term" value="F:acid phosphatase activity"/>
    <property type="evidence" value="ECO:0007669"/>
    <property type="project" value="UniProtKB-EC"/>
</dbReference>
<accession>A0A1B7TCB9</accession>
<comment type="catalytic activity">
    <reaction evidence="1">
        <text>a phosphate monoester + H2O = an alcohol + phosphate</text>
        <dbReference type="Rhea" id="RHEA:15017"/>
        <dbReference type="ChEBI" id="CHEBI:15377"/>
        <dbReference type="ChEBI" id="CHEBI:30879"/>
        <dbReference type="ChEBI" id="CHEBI:43474"/>
        <dbReference type="ChEBI" id="CHEBI:67140"/>
        <dbReference type="EC" id="3.1.3.2"/>
    </reaction>
</comment>
<evidence type="ECO:0000256" key="3">
    <source>
        <dbReference type="ARBA" id="ARBA00011063"/>
    </source>
</evidence>
<evidence type="ECO:0000256" key="5">
    <source>
        <dbReference type="ARBA" id="ARBA00022801"/>
    </source>
</evidence>
<dbReference type="SUPFAM" id="SSF52788">
    <property type="entry name" value="Phosphotyrosine protein phosphatases I"/>
    <property type="match status" value="1"/>
</dbReference>
<gene>
    <name evidence="10" type="ORF">HANVADRAFT_25313</name>
</gene>
<evidence type="ECO:0000256" key="1">
    <source>
        <dbReference type="ARBA" id="ARBA00000032"/>
    </source>
</evidence>
<comment type="catalytic activity">
    <reaction evidence="7">
        <text>O-phospho-L-tyrosyl-[protein] + H2O = L-tyrosyl-[protein] + phosphate</text>
        <dbReference type="Rhea" id="RHEA:10684"/>
        <dbReference type="Rhea" id="RHEA-COMP:10136"/>
        <dbReference type="Rhea" id="RHEA-COMP:20101"/>
        <dbReference type="ChEBI" id="CHEBI:15377"/>
        <dbReference type="ChEBI" id="CHEBI:43474"/>
        <dbReference type="ChEBI" id="CHEBI:46858"/>
        <dbReference type="ChEBI" id="CHEBI:61978"/>
        <dbReference type="EC" id="3.1.3.48"/>
    </reaction>
</comment>
<dbReference type="InterPro" id="IPR050438">
    <property type="entry name" value="LMW_PTPase"/>
</dbReference>
<dbReference type="PANTHER" id="PTHR11717">
    <property type="entry name" value="LOW MOLECULAR WEIGHT PROTEIN TYROSINE PHOSPHATASE"/>
    <property type="match status" value="1"/>
</dbReference>
<feature type="domain" description="Phosphotyrosine protein phosphatase I" evidence="9">
    <location>
        <begin position="5"/>
        <end position="158"/>
    </location>
</feature>
<evidence type="ECO:0000256" key="2">
    <source>
        <dbReference type="ARBA" id="ARBA00004496"/>
    </source>
</evidence>
<protein>
    <submittedName>
        <fullName evidence="10">LMWPc-domain-containing protein</fullName>
    </submittedName>
</protein>
<dbReference type="AlphaFoldDB" id="A0A1B7TCB9"/>
<proteinExistence type="inferred from homology"/>
<dbReference type="SMART" id="SM00226">
    <property type="entry name" value="LMWPc"/>
    <property type="match status" value="1"/>
</dbReference>
<dbReference type="InterPro" id="IPR036196">
    <property type="entry name" value="Ptyr_pPase_sf"/>
</dbReference>
<name>A0A1B7TCB9_9ASCO</name>
<dbReference type="Gene3D" id="3.40.50.2300">
    <property type="match status" value="1"/>
</dbReference>
<keyword evidence="5" id="KW-0378">Hydrolase</keyword>
<dbReference type="PANTHER" id="PTHR11717:SF7">
    <property type="entry name" value="LOW MOLECULAR WEIGHT PHOSPHOTYROSINE PROTEIN PHOSPHATASE"/>
    <property type="match status" value="1"/>
</dbReference>